<keyword evidence="12" id="KW-1133">Transmembrane helix</keyword>
<evidence type="ECO:0000313" key="16">
    <source>
        <dbReference type="Proteomes" id="UP001623592"/>
    </source>
</evidence>
<dbReference type="SUPFAM" id="SSF47384">
    <property type="entry name" value="Homodimeric domain of signal transducing histidine kinase"/>
    <property type="match status" value="1"/>
</dbReference>
<dbReference type="InterPro" id="IPR050398">
    <property type="entry name" value="HssS/ArlS-like"/>
</dbReference>
<comment type="catalytic activity">
    <reaction evidence="1">
        <text>ATP + protein L-histidine = ADP + protein N-phospho-L-histidine.</text>
        <dbReference type="EC" id="2.7.13.3"/>
    </reaction>
</comment>
<dbReference type="SUPFAM" id="SSF55874">
    <property type="entry name" value="ATPase domain of HSP90 chaperone/DNA topoisomerase II/histidine kinase"/>
    <property type="match status" value="1"/>
</dbReference>
<evidence type="ECO:0000256" key="1">
    <source>
        <dbReference type="ARBA" id="ARBA00000085"/>
    </source>
</evidence>
<dbReference type="PRINTS" id="PR00344">
    <property type="entry name" value="BCTRLSENSOR"/>
</dbReference>
<dbReference type="InterPro" id="IPR003594">
    <property type="entry name" value="HATPase_dom"/>
</dbReference>
<keyword evidence="11 12" id="KW-0472">Membrane</keyword>
<name>A0ABW8TKW0_9CLOT</name>
<dbReference type="InterPro" id="IPR005467">
    <property type="entry name" value="His_kinase_dom"/>
</dbReference>
<dbReference type="GO" id="GO:0016301">
    <property type="term" value="F:kinase activity"/>
    <property type="evidence" value="ECO:0007669"/>
    <property type="project" value="UniProtKB-KW"/>
</dbReference>
<comment type="caution">
    <text evidence="15">The sequence shown here is derived from an EMBL/GenBank/DDBJ whole genome shotgun (WGS) entry which is preliminary data.</text>
</comment>
<dbReference type="Gene3D" id="6.10.340.10">
    <property type="match status" value="1"/>
</dbReference>
<evidence type="ECO:0000256" key="3">
    <source>
        <dbReference type="ARBA" id="ARBA00012438"/>
    </source>
</evidence>
<keyword evidence="5" id="KW-0597">Phosphoprotein</keyword>
<keyword evidence="4" id="KW-1003">Cell membrane</keyword>
<evidence type="ECO:0000313" key="15">
    <source>
        <dbReference type="EMBL" id="MFL0253219.1"/>
    </source>
</evidence>
<dbReference type="EMBL" id="JBJIAA010000028">
    <property type="protein sequence ID" value="MFL0253219.1"/>
    <property type="molecule type" value="Genomic_DNA"/>
</dbReference>
<dbReference type="SMART" id="SM00387">
    <property type="entry name" value="HATPase_c"/>
    <property type="match status" value="1"/>
</dbReference>
<dbReference type="Gene3D" id="3.30.565.10">
    <property type="entry name" value="Histidine kinase-like ATPase, C-terminal domain"/>
    <property type="match status" value="1"/>
</dbReference>
<evidence type="ECO:0000259" key="14">
    <source>
        <dbReference type="PROSITE" id="PS50885"/>
    </source>
</evidence>
<sequence length="360" mass="41485">MKIKKLDIYKMEFKIVFMIVIGLISSDIGVLLIDFIGRVIKNILQLSNMQYPSVLTSTISRFGKIEFVLILIIYFHIACRKKVIAFLEMNSIVKDMANGNFKIRINNNSEDELGRLSQNINKVMNKFSLVLEQEKKAEQTKIDLITSVSYDLRAPVTSILKNLNFVDEDEFTIRSYVNMALVKTKKLKVLIDDLFELTTLNNYGTKISKNKINIVELLKQMIIEHKANFKKANIECRLNMIDEKLHVLGDSNKLVRAFENLIFNCVKYSKRSEFIDISVARAASKVILEFTNYGQSIPPMDIPYIFQRFYRTNKREDNENSGSGLELAITKNIVELHDGKISVESNILKTTFRIELPCLE</sequence>
<feature type="transmembrane region" description="Helical" evidence="12">
    <location>
        <begin position="59"/>
        <end position="79"/>
    </location>
</feature>
<keyword evidence="6" id="KW-0808">Transferase</keyword>
<accession>A0ABW8TKW0</accession>
<dbReference type="InterPro" id="IPR004358">
    <property type="entry name" value="Sig_transdc_His_kin-like_C"/>
</dbReference>
<keyword evidence="8 15" id="KW-0418">Kinase</keyword>
<evidence type="ECO:0000256" key="10">
    <source>
        <dbReference type="ARBA" id="ARBA00023012"/>
    </source>
</evidence>
<dbReference type="SUPFAM" id="SSF158472">
    <property type="entry name" value="HAMP domain-like"/>
    <property type="match status" value="1"/>
</dbReference>
<evidence type="ECO:0000256" key="7">
    <source>
        <dbReference type="ARBA" id="ARBA00022741"/>
    </source>
</evidence>
<evidence type="ECO:0000256" key="2">
    <source>
        <dbReference type="ARBA" id="ARBA00004651"/>
    </source>
</evidence>
<dbReference type="InterPro" id="IPR003660">
    <property type="entry name" value="HAMP_dom"/>
</dbReference>
<keyword evidence="9" id="KW-0067">ATP-binding</keyword>
<dbReference type="Pfam" id="PF02518">
    <property type="entry name" value="HATPase_c"/>
    <property type="match status" value="1"/>
</dbReference>
<evidence type="ECO:0000256" key="6">
    <source>
        <dbReference type="ARBA" id="ARBA00022679"/>
    </source>
</evidence>
<feature type="domain" description="HAMP" evidence="14">
    <location>
        <begin position="88"/>
        <end position="132"/>
    </location>
</feature>
<evidence type="ECO:0000256" key="9">
    <source>
        <dbReference type="ARBA" id="ARBA00022840"/>
    </source>
</evidence>
<keyword evidence="12" id="KW-0812">Transmembrane</keyword>
<comment type="subcellular location">
    <subcellularLocation>
        <location evidence="2">Cell membrane</location>
        <topology evidence="2">Multi-pass membrane protein</topology>
    </subcellularLocation>
</comment>
<dbReference type="Proteomes" id="UP001623592">
    <property type="component" value="Unassembled WGS sequence"/>
</dbReference>
<keyword evidence="10" id="KW-0902">Two-component regulatory system</keyword>
<dbReference type="InterPro" id="IPR036890">
    <property type="entry name" value="HATPase_C_sf"/>
</dbReference>
<feature type="domain" description="Histidine kinase" evidence="13">
    <location>
        <begin position="147"/>
        <end position="360"/>
    </location>
</feature>
<dbReference type="PROSITE" id="PS50885">
    <property type="entry name" value="HAMP"/>
    <property type="match status" value="1"/>
</dbReference>
<feature type="transmembrane region" description="Helical" evidence="12">
    <location>
        <begin position="15"/>
        <end position="39"/>
    </location>
</feature>
<evidence type="ECO:0000256" key="8">
    <source>
        <dbReference type="ARBA" id="ARBA00022777"/>
    </source>
</evidence>
<evidence type="ECO:0000256" key="5">
    <source>
        <dbReference type="ARBA" id="ARBA00022553"/>
    </source>
</evidence>
<dbReference type="EC" id="2.7.13.3" evidence="3"/>
<gene>
    <name evidence="15" type="ORF">ACJDT4_22695</name>
</gene>
<organism evidence="15 16">
    <name type="scientific">Clostridium neuense</name>
    <dbReference type="NCBI Taxonomy" id="1728934"/>
    <lineage>
        <taxon>Bacteria</taxon>
        <taxon>Bacillati</taxon>
        <taxon>Bacillota</taxon>
        <taxon>Clostridia</taxon>
        <taxon>Eubacteriales</taxon>
        <taxon>Clostridiaceae</taxon>
        <taxon>Clostridium</taxon>
    </lineage>
</organism>
<evidence type="ECO:0000259" key="13">
    <source>
        <dbReference type="PROSITE" id="PS50109"/>
    </source>
</evidence>
<dbReference type="PROSITE" id="PS50109">
    <property type="entry name" value="HIS_KIN"/>
    <property type="match status" value="1"/>
</dbReference>
<dbReference type="CDD" id="cd06225">
    <property type="entry name" value="HAMP"/>
    <property type="match status" value="1"/>
</dbReference>
<dbReference type="InterPro" id="IPR036097">
    <property type="entry name" value="HisK_dim/P_sf"/>
</dbReference>
<dbReference type="Gene3D" id="1.10.287.130">
    <property type="match status" value="1"/>
</dbReference>
<dbReference type="PANTHER" id="PTHR45528">
    <property type="entry name" value="SENSOR HISTIDINE KINASE CPXA"/>
    <property type="match status" value="1"/>
</dbReference>
<evidence type="ECO:0000256" key="12">
    <source>
        <dbReference type="SAM" id="Phobius"/>
    </source>
</evidence>
<dbReference type="RefSeq" id="WP_406789887.1">
    <property type="nucleotide sequence ID" value="NZ_JBJIAA010000028.1"/>
</dbReference>
<protein>
    <recommendedName>
        <fullName evidence="3">histidine kinase</fullName>
        <ecNumber evidence="3">2.7.13.3</ecNumber>
    </recommendedName>
</protein>
<proteinExistence type="predicted"/>
<keyword evidence="7" id="KW-0547">Nucleotide-binding</keyword>
<evidence type="ECO:0000256" key="11">
    <source>
        <dbReference type="ARBA" id="ARBA00023136"/>
    </source>
</evidence>
<dbReference type="PANTHER" id="PTHR45528:SF1">
    <property type="entry name" value="SENSOR HISTIDINE KINASE CPXA"/>
    <property type="match status" value="1"/>
</dbReference>
<reference evidence="15 16" key="1">
    <citation type="submission" date="2024-11" db="EMBL/GenBank/DDBJ databases">
        <authorList>
            <person name="Heng Y.C."/>
            <person name="Lim A.C.H."/>
            <person name="Lee J.K.Y."/>
            <person name="Kittelmann S."/>
        </authorList>
    </citation>
    <scope>NUCLEOTIDE SEQUENCE [LARGE SCALE GENOMIC DNA]</scope>
    <source>
        <strain evidence="15 16">WILCCON 0114</strain>
    </source>
</reference>
<keyword evidence="16" id="KW-1185">Reference proteome</keyword>
<evidence type="ECO:0000256" key="4">
    <source>
        <dbReference type="ARBA" id="ARBA00022475"/>
    </source>
</evidence>